<dbReference type="OrthoDB" id="4869960at2759"/>
<keyword evidence="1 3" id="KW-0853">WD repeat</keyword>
<dbReference type="Pfam" id="PF00400">
    <property type="entry name" value="WD40"/>
    <property type="match status" value="1"/>
</dbReference>
<reference evidence="4" key="1">
    <citation type="submission" date="2021-02" db="EMBL/GenBank/DDBJ databases">
        <authorList>
            <person name="Dougan E. K."/>
            <person name="Rhodes N."/>
            <person name="Thang M."/>
            <person name="Chan C."/>
        </authorList>
    </citation>
    <scope>NUCLEOTIDE SEQUENCE</scope>
</reference>
<dbReference type="InterPro" id="IPR001680">
    <property type="entry name" value="WD40_rpt"/>
</dbReference>
<gene>
    <name evidence="4" type="ORF">PGLA1383_LOCUS9402</name>
</gene>
<dbReference type="GO" id="GO:0005737">
    <property type="term" value="C:cytoplasm"/>
    <property type="evidence" value="ECO:0007669"/>
    <property type="project" value="TreeGrafter"/>
</dbReference>
<accession>A0A813DZ30</accession>
<evidence type="ECO:0000313" key="5">
    <source>
        <dbReference type="Proteomes" id="UP000654075"/>
    </source>
</evidence>
<feature type="non-terminal residue" evidence="4">
    <location>
        <position position="1"/>
    </location>
</feature>
<proteinExistence type="predicted"/>
<evidence type="ECO:0008006" key="6">
    <source>
        <dbReference type="Google" id="ProtNLM"/>
    </source>
</evidence>
<evidence type="ECO:0000256" key="1">
    <source>
        <dbReference type="ARBA" id="ARBA00022574"/>
    </source>
</evidence>
<dbReference type="PANTHER" id="PTHR15574:SF21">
    <property type="entry name" value="DDB1- AND CUL4-ASSOCIATED FACTOR 8"/>
    <property type="match status" value="1"/>
</dbReference>
<dbReference type="PROSITE" id="PS50294">
    <property type="entry name" value="WD_REPEATS_REGION"/>
    <property type="match status" value="1"/>
</dbReference>
<dbReference type="InterPro" id="IPR015943">
    <property type="entry name" value="WD40/YVTN_repeat-like_dom_sf"/>
</dbReference>
<dbReference type="PROSITE" id="PS50082">
    <property type="entry name" value="WD_REPEATS_2"/>
    <property type="match status" value="1"/>
</dbReference>
<dbReference type="InterPro" id="IPR045151">
    <property type="entry name" value="DCAF8"/>
</dbReference>
<dbReference type="SUPFAM" id="SSF50978">
    <property type="entry name" value="WD40 repeat-like"/>
    <property type="match status" value="1"/>
</dbReference>
<dbReference type="SMART" id="SM00320">
    <property type="entry name" value="WD40"/>
    <property type="match status" value="2"/>
</dbReference>
<keyword evidence="5" id="KW-1185">Reference proteome</keyword>
<organism evidence="4 5">
    <name type="scientific">Polarella glacialis</name>
    <name type="common">Dinoflagellate</name>
    <dbReference type="NCBI Taxonomy" id="89957"/>
    <lineage>
        <taxon>Eukaryota</taxon>
        <taxon>Sar</taxon>
        <taxon>Alveolata</taxon>
        <taxon>Dinophyceae</taxon>
        <taxon>Suessiales</taxon>
        <taxon>Suessiaceae</taxon>
        <taxon>Polarella</taxon>
    </lineage>
</organism>
<sequence>SPVEHVTNLFAAAQLRQLPGQRLRGAFQNNLSWVPRYELFSMLKGHGGCVNTVQWSPDAELLISGSDDMHVNLWRLRRGDEAGADKPVTSLATVHRHNIFDAQMTRGQQTIVSCGADGCVCATEVCAPTGGSRLLFEPDMGHYMASKIAFLDSCSPICLVTFSDGLVRHFDLREVCEPPPADCCCWCLCECFLLV</sequence>
<feature type="repeat" description="WD" evidence="3">
    <location>
        <begin position="43"/>
        <end position="84"/>
    </location>
</feature>
<dbReference type="EMBL" id="CAJNNV010004407">
    <property type="protein sequence ID" value="CAE8590686.1"/>
    <property type="molecule type" value="Genomic_DNA"/>
</dbReference>
<dbReference type="Proteomes" id="UP000654075">
    <property type="component" value="Unassembled WGS sequence"/>
</dbReference>
<dbReference type="AlphaFoldDB" id="A0A813DZ30"/>
<evidence type="ECO:0000256" key="3">
    <source>
        <dbReference type="PROSITE-ProRule" id="PRU00221"/>
    </source>
</evidence>
<evidence type="ECO:0000313" key="4">
    <source>
        <dbReference type="EMBL" id="CAE8590686.1"/>
    </source>
</evidence>
<comment type="caution">
    <text evidence="4">The sequence shown here is derived from an EMBL/GenBank/DDBJ whole genome shotgun (WGS) entry which is preliminary data.</text>
</comment>
<evidence type="ECO:0000256" key="2">
    <source>
        <dbReference type="ARBA" id="ARBA00022737"/>
    </source>
</evidence>
<dbReference type="InterPro" id="IPR036322">
    <property type="entry name" value="WD40_repeat_dom_sf"/>
</dbReference>
<dbReference type="Gene3D" id="2.130.10.10">
    <property type="entry name" value="YVTN repeat-like/Quinoprotein amine dehydrogenase"/>
    <property type="match status" value="1"/>
</dbReference>
<dbReference type="GO" id="GO:0080008">
    <property type="term" value="C:Cul4-RING E3 ubiquitin ligase complex"/>
    <property type="evidence" value="ECO:0007669"/>
    <property type="project" value="TreeGrafter"/>
</dbReference>
<keyword evidence="2" id="KW-0677">Repeat</keyword>
<dbReference type="PANTHER" id="PTHR15574">
    <property type="entry name" value="WD REPEAT DOMAIN-CONTAINING FAMILY"/>
    <property type="match status" value="1"/>
</dbReference>
<name>A0A813DZ30_POLGL</name>
<protein>
    <recommendedName>
        <fullName evidence="6">Peroxin-7</fullName>
    </recommendedName>
</protein>